<reference evidence="2" key="1">
    <citation type="journal article" date="2019" name="Int. J. Syst. Evol. Microbiol.">
        <title>The Global Catalogue of Microorganisms (GCM) 10K type strain sequencing project: providing services to taxonomists for standard genome sequencing and annotation.</title>
        <authorList>
            <consortium name="The Broad Institute Genomics Platform"/>
            <consortium name="The Broad Institute Genome Sequencing Center for Infectious Disease"/>
            <person name="Wu L."/>
            <person name="Ma J."/>
        </authorList>
    </citation>
    <scope>NUCLEOTIDE SEQUENCE [LARGE SCALE GENOMIC DNA]</scope>
    <source>
        <strain evidence="2">JCM 16546</strain>
    </source>
</reference>
<comment type="caution">
    <text evidence="1">The sequence shown here is derived from an EMBL/GenBank/DDBJ whole genome shotgun (WGS) entry which is preliminary data.</text>
</comment>
<evidence type="ECO:0000313" key="2">
    <source>
        <dbReference type="Proteomes" id="UP001410795"/>
    </source>
</evidence>
<dbReference type="InterPro" id="IPR036412">
    <property type="entry name" value="HAD-like_sf"/>
</dbReference>
<accession>A0ABP7BRV0</accession>
<dbReference type="Proteomes" id="UP001410795">
    <property type="component" value="Unassembled WGS sequence"/>
</dbReference>
<organism evidence="1 2">
    <name type="scientific">Microbacterium marinilacus</name>
    <dbReference type="NCBI Taxonomy" id="415209"/>
    <lineage>
        <taxon>Bacteria</taxon>
        <taxon>Bacillati</taxon>
        <taxon>Actinomycetota</taxon>
        <taxon>Actinomycetes</taxon>
        <taxon>Micrococcales</taxon>
        <taxon>Microbacteriaceae</taxon>
        <taxon>Microbacterium</taxon>
    </lineage>
</organism>
<dbReference type="SUPFAM" id="SSF56784">
    <property type="entry name" value="HAD-like"/>
    <property type="match status" value="1"/>
</dbReference>
<sequence>MTRAADREGDSMNASSRIPVELVVLDMAGTTVRDDGVVERAFQRAQERTGVVAGLTPDEALQYVRDTMGQSKLEVFTHLAGGDRARAEEATAAFERAYAELIVEEGVEPVPGARELLVDLRDAGVAVILTTGFAPVTRDAILDALGWRDLVDDALSPVDAGRGRPAPDLVLLAALRARVSSVAAIAVAGDTASDIGSGLSAGAGLVVGVLSGAHDRATLEAAGAHAVIDDVTGLRALIGLQTPAEV</sequence>
<dbReference type="PANTHER" id="PTHR43434:SF19">
    <property type="entry name" value="PHOSPHONOACETALDEHYDE HYDROLASE"/>
    <property type="match status" value="1"/>
</dbReference>
<keyword evidence="2" id="KW-1185">Reference proteome</keyword>
<name>A0ABP7BRV0_9MICO</name>
<dbReference type="SFLD" id="SFLDS00003">
    <property type="entry name" value="Haloacid_Dehalogenase"/>
    <property type="match status" value="1"/>
</dbReference>
<protein>
    <submittedName>
        <fullName evidence="1">Phosphonatase-like hydrolase</fullName>
    </submittedName>
</protein>
<dbReference type="SFLD" id="SFLDG01129">
    <property type="entry name" value="C1.5:_HAD__Beta-PGM__Phosphata"/>
    <property type="match status" value="1"/>
</dbReference>
<dbReference type="Gene3D" id="3.40.50.1000">
    <property type="entry name" value="HAD superfamily/HAD-like"/>
    <property type="match status" value="1"/>
</dbReference>
<gene>
    <name evidence="1" type="ORF">GCM10022202_31980</name>
</gene>
<dbReference type="InterPro" id="IPR050155">
    <property type="entry name" value="HAD-like_hydrolase_sf"/>
</dbReference>
<dbReference type="InterPro" id="IPR023214">
    <property type="entry name" value="HAD_sf"/>
</dbReference>
<proteinExistence type="predicted"/>
<dbReference type="Pfam" id="PF00702">
    <property type="entry name" value="Hydrolase"/>
    <property type="match status" value="1"/>
</dbReference>
<dbReference type="EMBL" id="BAAAYV010000025">
    <property type="protein sequence ID" value="GAA3667515.1"/>
    <property type="molecule type" value="Genomic_DNA"/>
</dbReference>
<dbReference type="PANTHER" id="PTHR43434">
    <property type="entry name" value="PHOSPHOGLYCOLATE PHOSPHATASE"/>
    <property type="match status" value="1"/>
</dbReference>
<evidence type="ECO:0000313" key="1">
    <source>
        <dbReference type="EMBL" id="GAA3667515.1"/>
    </source>
</evidence>